<gene>
    <name evidence="10" type="ORF">SAMN05421720_10291</name>
</gene>
<protein>
    <submittedName>
        <fullName evidence="10">Putrescine transport system permease protein</fullName>
    </submittedName>
</protein>
<dbReference type="STRING" id="69960.SAMN05421720_10291"/>
<name>A0A1G6YQ59_9PROT</name>
<dbReference type="InterPro" id="IPR000515">
    <property type="entry name" value="MetI-like"/>
</dbReference>
<feature type="transmembrane region" description="Helical" evidence="8">
    <location>
        <begin position="196"/>
        <end position="218"/>
    </location>
</feature>
<dbReference type="CDD" id="cd06261">
    <property type="entry name" value="TM_PBP2"/>
    <property type="match status" value="1"/>
</dbReference>
<keyword evidence="11" id="KW-1185">Reference proteome</keyword>
<evidence type="ECO:0000256" key="3">
    <source>
        <dbReference type="ARBA" id="ARBA00022448"/>
    </source>
</evidence>
<evidence type="ECO:0000256" key="4">
    <source>
        <dbReference type="ARBA" id="ARBA00022475"/>
    </source>
</evidence>
<evidence type="ECO:0000256" key="5">
    <source>
        <dbReference type="ARBA" id="ARBA00022692"/>
    </source>
</evidence>
<keyword evidence="3 8" id="KW-0813">Transport</keyword>
<evidence type="ECO:0000256" key="6">
    <source>
        <dbReference type="ARBA" id="ARBA00022989"/>
    </source>
</evidence>
<feature type="transmembrane region" description="Helical" evidence="8">
    <location>
        <begin position="41"/>
        <end position="66"/>
    </location>
</feature>
<comment type="similarity">
    <text evidence="2">Belongs to the binding-protein-dependent transport system permease family. CysTW subfamily.</text>
</comment>
<feature type="transmembrane region" description="Helical" evidence="8">
    <location>
        <begin position="107"/>
        <end position="132"/>
    </location>
</feature>
<evidence type="ECO:0000259" key="9">
    <source>
        <dbReference type="PROSITE" id="PS50928"/>
    </source>
</evidence>
<keyword evidence="6 8" id="KW-1133">Transmembrane helix</keyword>
<feature type="transmembrane region" description="Helical" evidence="8">
    <location>
        <begin position="295"/>
        <end position="316"/>
    </location>
</feature>
<dbReference type="SUPFAM" id="SSF161098">
    <property type="entry name" value="MetI-like"/>
    <property type="match status" value="1"/>
</dbReference>
<keyword evidence="5 8" id="KW-0812">Transmembrane</keyword>
<evidence type="ECO:0000313" key="10">
    <source>
        <dbReference type="EMBL" id="SDD92539.1"/>
    </source>
</evidence>
<organism evidence="10 11">
    <name type="scientific">Rhodospira trueperi</name>
    <dbReference type="NCBI Taxonomy" id="69960"/>
    <lineage>
        <taxon>Bacteria</taxon>
        <taxon>Pseudomonadati</taxon>
        <taxon>Pseudomonadota</taxon>
        <taxon>Alphaproteobacteria</taxon>
        <taxon>Rhodospirillales</taxon>
        <taxon>Rhodospirillaceae</taxon>
        <taxon>Rhodospira</taxon>
    </lineage>
</organism>
<evidence type="ECO:0000256" key="1">
    <source>
        <dbReference type="ARBA" id="ARBA00004651"/>
    </source>
</evidence>
<reference evidence="10 11" key="1">
    <citation type="submission" date="2016-10" db="EMBL/GenBank/DDBJ databases">
        <authorList>
            <person name="de Groot N.N."/>
        </authorList>
    </citation>
    <scope>NUCLEOTIDE SEQUENCE [LARGE SCALE GENOMIC DNA]</scope>
    <source>
        <strain evidence="10 11">ATCC 700224</strain>
    </source>
</reference>
<dbReference type="PANTHER" id="PTHR42929">
    <property type="entry name" value="INNER MEMBRANE ABC TRANSPORTER PERMEASE PROTEIN YDCU-RELATED-RELATED"/>
    <property type="match status" value="1"/>
</dbReference>
<dbReference type="InterPro" id="IPR035906">
    <property type="entry name" value="MetI-like_sf"/>
</dbReference>
<feature type="transmembrane region" description="Helical" evidence="8">
    <location>
        <begin position="144"/>
        <end position="166"/>
    </location>
</feature>
<dbReference type="EMBL" id="FNAP01000002">
    <property type="protein sequence ID" value="SDD92539.1"/>
    <property type="molecule type" value="Genomic_DNA"/>
</dbReference>
<dbReference type="PANTHER" id="PTHR42929:SF3">
    <property type="entry name" value="PUTRESCINE TRANSPORT SYSTEM PERMEASE PROTEIN POTH"/>
    <property type="match status" value="1"/>
</dbReference>
<sequence>MTTGSDTRARAERLWARAGGGDGGPRLTRLQRLAARFGRGAVIGVPYLWLLLFFLLPFLIVLKISFAEFRIGVPPYTPLLEWLEGGYLQIRLALGNYLFLGQDPLYISAYLSSLKVAAVSTLIALFIGYPMAYAIARASPSWRAVFLLLVILPFWTSFLIRVYAWIGILKNNGLINNALMALGLIDDPLPLLNTEISLYVGIVYSYLPFMVLPLYATLEKMDVSLIEAAADLGCRPLRVFLTVTLPLSMPGIVAGSMLVFIPAVGEFVIPDLLGGADTLMIGKVLWSEFFTNRDWPVASAVAIAMLVLLVIPIVIFQHYQQRQAERAEET</sequence>
<dbReference type="AlphaFoldDB" id="A0A1G6YQ59"/>
<dbReference type="Proteomes" id="UP000199412">
    <property type="component" value="Unassembled WGS sequence"/>
</dbReference>
<feature type="domain" description="ABC transmembrane type-1" evidence="9">
    <location>
        <begin position="110"/>
        <end position="316"/>
    </location>
</feature>
<dbReference type="RefSeq" id="WP_092782427.1">
    <property type="nucleotide sequence ID" value="NZ_FNAP01000002.1"/>
</dbReference>
<dbReference type="Pfam" id="PF00528">
    <property type="entry name" value="BPD_transp_1"/>
    <property type="match status" value="1"/>
</dbReference>
<accession>A0A1G6YQ59</accession>
<keyword evidence="7 8" id="KW-0472">Membrane</keyword>
<dbReference type="GO" id="GO:0055085">
    <property type="term" value="P:transmembrane transport"/>
    <property type="evidence" value="ECO:0007669"/>
    <property type="project" value="InterPro"/>
</dbReference>
<dbReference type="PROSITE" id="PS50928">
    <property type="entry name" value="ABC_TM1"/>
    <property type="match status" value="1"/>
</dbReference>
<dbReference type="Gene3D" id="1.10.3720.10">
    <property type="entry name" value="MetI-like"/>
    <property type="match status" value="1"/>
</dbReference>
<feature type="transmembrane region" description="Helical" evidence="8">
    <location>
        <begin position="239"/>
        <end position="264"/>
    </location>
</feature>
<comment type="subcellular location">
    <subcellularLocation>
        <location evidence="1 8">Cell membrane</location>
        <topology evidence="1 8">Multi-pass membrane protein</topology>
    </subcellularLocation>
</comment>
<evidence type="ECO:0000256" key="8">
    <source>
        <dbReference type="RuleBase" id="RU363032"/>
    </source>
</evidence>
<dbReference type="GO" id="GO:0005886">
    <property type="term" value="C:plasma membrane"/>
    <property type="evidence" value="ECO:0007669"/>
    <property type="project" value="UniProtKB-SubCell"/>
</dbReference>
<keyword evidence="4" id="KW-1003">Cell membrane</keyword>
<proteinExistence type="inferred from homology"/>
<evidence type="ECO:0000256" key="7">
    <source>
        <dbReference type="ARBA" id="ARBA00023136"/>
    </source>
</evidence>
<evidence type="ECO:0000256" key="2">
    <source>
        <dbReference type="ARBA" id="ARBA00007069"/>
    </source>
</evidence>
<evidence type="ECO:0000313" key="11">
    <source>
        <dbReference type="Proteomes" id="UP000199412"/>
    </source>
</evidence>
<dbReference type="OrthoDB" id="7915284at2"/>